<dbReference type="InterPro" id="IPR008792">
    <property type="entry name" value="PQQD"/>
</dbReference>
<comment type="caution">
    <text evidence="1">The sequence shown here is derived from an EMBL/GenBank/DDBJ whole genome shotgun (WGS) entry which is preliminary data.</text>
</comment>
<evidence type="ECO:0000313" key="2">
    <source>
        <dbReference type="Proteomes" id="UP000027822"/>
    </source>
</evidence>
<dbReference type="Pfam" id="PF05402">
    <property type="entry name" value="PqqD"/>
    <property type="match status" value="1"/>
</dbReference>
<dbReference type="RefSeq" id="WP_034637727.1">
    <property type="nucleotide sequence ID" value="NZ_CBCSJC010000003.1"/>
</dbReference>
<organism evidence="1 2">
    <name type="scientific">Bacillus manliponensis</name>
    <dbReference type="NCBI Taxonomy" id="574376"/>
    <lineage>
        <taxon>Bacteria</taxon>
        <taxon>Bacillati</taxon>
        <taxon>Bacillota</taxon>
        <taxon>Bacilli</taxon>
        <taxon>Bacillales</taxon>
        <taxon>Bacillaceae</taxon>
        <taxon>Bacillus</taxon>
        <taxon>Bacillus cereus group</taxon>
    </lineage>
</organism>
<keyword evidence="2" id="KW-1185">Reference proteome</keyword>
<dbReference type="NCBIfam" id="NF033536">
    <property type="entry name" value="lasso_PqqD_Bac"/>
    <property type="match status" value="1"/>
</dbReference>
<dbReference type="InterPro" id="IPR041881">
    <property type="entry name" value="PqqD_sf"/>
</dbReference>
<sequence length="99" mass="11308">MINLREVSLSSIVAQCEGNIVSDMDGETVMMSVENGKYYNLGKIGGAIWNIMKEPVSIEQVVTILMSEYDVEREDCEEQVRSFLIQLYEEDLICIKHKD</sequence>
<name>A0A073JZ02_9BACI</name>
<dbReference type="STRING" id="574376.BAMA_17840"/>
<dbReference type="Gene3D" id="1.10.10.1150">
    <property type="entry name" value="Coenzyme PQQ synthesis protein D (PqqD)"/>
    <property type="match status" value="1"/>
</dbReference>
<gene>
    <name evidence="1" type="ORF">BAMA_17840</name>
</gene>
<dbReference type="EMBL" id="JOTN01000004">
    <property type="protein sequence ID" value="KEK20299.1"/>
    <property type="molecule type" value="Genomic_DNA"/>
</dbReference>
<reference evidence="1 2" key="1">
    <citation type="submission" date="2014-06" db="EMBL/GenBank/DDBJ databases">
        <title>Draft genome sequence of Bacillus manliponensis JCM 15802 (MCCC 1A00708).</title>
        <authorList>
            <person name="Lai Q."/>
            <person name="Liu Y."/>
            <person name="Shao Z."/>
        </authorList>
    </citation>
    <scope>NUCLEOTIDE SEQUENCE [LARGE SCALE GENOMIC DNA]</scope>
    <source>
        <strain evidence="1 2">JCM 15802</strain>
    </source>
</reference>
<dbReference type="eggNOG" id="ENOG5033BC0">
    <property type="taxonomic scope" value="Bacteria"/>
</dbReference>
<accession>A0A073JZ02</accession>
<dbReference type="OrthoDB" id="1495225at2"/>
<evidence type="ECO:0000313" key="1">
    <source>
        <dbReference type="EMBL" id="KEK20299.1"/>
    </source>
</evidence>
<proteinExistence type="predicted"/>
<dbReference type="AlphaFoldDB" id="A0A073JZ02"/>
<protein>
    <submittedName>
        <fullName evidence="1">Metallophosphoesterase</fullName>
    </submittedName>
</protein>
<dbReference type="Proteomes" id="UP000027822">
    <property type="component" value="Unassembled WGS sequence"/>
</dbReference>